<dbReference type="InterPro" id="IPR005564">
    <property type="entry name" value="Major_capsid_GpE"/>
</dbReference>
<organism evidence="1 2">
    <name type="scientific">Pannonibacter tanglangensis</name>
    <dbReference type="NCBI Taxonomy" id="2750084"/>
    <lineage>
        <taxon>Bacteria</taxon>
        <taxon>Pseudomonadati</taxon>
        <taxon>Pseudomonadota</taxon>
        <taxon>Alphaproteobacteria</taxon>
        <taxon>Hyphomicrobiales</taxon>
        <taxon>Stappiaceae</taxon>
        <taxon>Pannonibacter</taxon>
    </lineage>
</organism>
<reference evidence="1 2" key="1">
    <citation type="submission" date="2020-01" db="EMBL/GenBank/DDBJ databases">
        <authorList>
            <person name="Peng S.Y."/>
            <person name="Li J."/>
            <person name="Wang M."/>
            <person name="Wang L."/>
            <person name="Wang C.Q."/>
            <person name="Wang J.R."/>
        </authorList>
    </citation>
    <scope>NUCLEOTIDE SEQUENCE [LARGE SCALE GENOMIC DNA]</scope>
    <source>
        <strain evidence="1 2">XCT-34</strain>
    </source>
</reference>
<accession>A0ABW9ZJ85</accession>
<gene>
    <name evidence="1" type="ORF">GWI71_03765</name>
</gene>
<dbReference type="Pfam" id="PF03864">
    <property type="entry name" value="Phage_cap_E"/>
    <property type="match status" value="1"/>
</dbReference>
<dbReference type="EMBL" id="JAABLP010000001">
    <property type="protein sequence ID" value="NBN62790.1"/>
    <property type="molecule type" value="Genomic_DNA"/>
</dbReference>
<evidence type="ECO:0000313" key="2">
    <source>
        <dbReference type="Proteomes" id="UP000541347"/>
    </source>
</evidence>
<dbReference type="Proteomes" id="UP000541347">
    <property type="component" value="Unassembled WGS sequence"/>
</dbReference>
<protein>
    <submittedName>
        <fullName evidence="1">Major capsid protein</fullName>
    </submittedName>
</protein>
<sequence length="337" mass="37852">MPTLNIFEDDAFSVQSLTAVVNDRPYRPGQVSAMGLFEEDGVNTTTVSIERDGATLGLVEPTPRGGPGETTADTRRDLIAFRVDHYQRDDAVLADEVQNMRAFGSESELETVTARVMKKMERHLADLDMTLEFTRVGAMKGIVTARSGTVLHNLYSRFSIAVPASISLELDVDSTRVDEILEKDVCWSIEDSLDSFYDGFYVLTGRDFHLKLWNHPRLRETFLATEGAAALRGPVPDRFQVGKFTFERYRTGRRAREDAGAAYIADDEARVAPRGVPGLFITRFSPADYEETVNTDGLPRYMRQWAMPNGKGRHFEVQSNPISMCTRPQALRRLQLT</sequence>
<evidence type="ECO:0000313" key="1">
    <source>
        <dbReference type="EMBL" id="NBN62790.1"/>
    </source>
</evidence>
<name>A0ABW9ZJ85_9HYPH</name>
<keyword evidence="2" id="KW-1185">Reference proteome</keyword>
<proteinExistence type="predicted"/>
<dbReference type="RefSeq" id="WP_161674035.1">
    <property type="nucleotide sequence ID" value="NZ_JAABLP010000001.1"/>
</dbReference>
<comment type="caution">
    <text evidence="1">The sequence shown here is derived from an EMBL/GenBank/DDBJ whole genome shotgun (WGS) entry which is preliminary data.</text>
</comment>